<dbReference type="Proteomes" id="UP001362999">
    <property type="component" value="Unassembled WGS sequence"/>
</dbReference>
<keyword evidence="2" id="KW-0521">NADP</keyword>
<name>A0AAW0AYB8_9AGAR</name>
<dbReference type="InterPro" id="IPR020471">
    <property type="entry name" value="AKR"/>
</dbReference>
<dbReference type="AlphaFoldDB" id="A0AAW0AYB8"/>
<dbReference type="EMBL" id="JAWWNJ010000046">
    <property type="protein sequence ID" value="KAK7018320.1"/>
    <property type="molecule type" value="Genomic_DNA"/>
</dbReference>
<gene>
    <name evidence="6" type="ORF">R3P38DRAFT_2982178</name>
</gene>
<dbReference type="PANTHER" id="PTHR43827">
    <property type="entry name" value="2,5-DIKETO-D-GLUCONIC ACID REDUCTASE"/>
    <property type="match status" value="1"/>
</dbReference>
<feature type="domain" description="NADP-dependent oxidoreductase" evidence="5">
    <location>
        <begin position="27"/>
        <end position="260"/>
    </location>
</feature>
<reference evidence="6 7" key="1">
    <citation type="journal article" date="2024" name="J Genomics">
        <title>Draft genome sequencing and assembly of Favolaschia claudopus CIRM-BRFM 2984 isolated from oak limbs.</title>
        <authorList>
            <person name="Navarro D."/>
            <person name="Drula E."/>
            <person name="Chaduli D."/>
            <person name="Cazenave R."/>
            <person name="Ahrendt S."/>
            <person name="Wang J."/>
            <person name="Lipzen A."/>
            <person name="Daum C."/>
            <person name="Barry K."/>
            <person name="Grigoriev I.V."/>
            <person name="Favel A."/>
            <person name="Rosso M.N."/>
            <person name="Martin F."/>
        </authorList>
    </citation>
    <scope>NUCLEOTIDE SEQUENCE [LARGE SCALE GENOMIC DNA]</scope>
    <source>
        <strain evidence="6 7">CIRM-BRFM 2984</strain>
    </source>
</reference>
<accession>A0AAW0AYB8</accession>
<comment type="similarity">
    <text evidence="1">Belongs to the aldo/keto reductase family.</text>
</comment>
<sequence>MAWAAVTLNDEHTMPGISFQTSLGPSAAPQIQKALSSGILQLDLAPGYPSNAAQVGQALKSSTRSRSEIFITATWVRQSCRDAGECLRKNLKELDLDYVDLFLLSDPSISTRKIAKVWTQMEKVKGEGLTRSIGVMDFDSTKVEAVLRTAQIKPAVNQLHFNPYSSERQITTVKVCHEKAIVVKAYNVLLPGTAHHEGELKKRLDKIVERSKAPLPRVILAWARENKLVPILTRSEREQLNDNLDIDSISLSADELDSINFIGEDREQRMDKMAESTPGLLDVLGLN</sequence>
<dbReference type="PIRSF" id="PIRSF000097">
    <property type="entry name" value="AKR"/>
    <property type="match status" value="1"/>
</dbReference>
<keyword evidence="3" id="KW-0560">Oxidoreductase</keyword>
<comment type="caution">
    <text evidence="6">The sequence shown here is derived from an EMBL/GenBank/DDBJ whole genome shotgun (WGS) entry which is preliminary data.</text>
</comment>
<dbReference type="InterPro" id="IPR036812">
    <property type="entry name" value="NAD(P)_OxRdtase_dom_sf"/>
</dbReference>
<dbReference type="GO" id="GO:0016616">
    <property type="term" value="F:oxidoreductase activity, acting on the CH-OH group of donors, NAD or NADP as acceptor"/>
    <property type="evidence" value="ECO:0007669"/>
    <property type="project" value="UniProtKB-ARBA"/>
</dbReference>
<proteinExistence type="inferred from homology"/>
<evidence type="ECO:0000256" key="3">
    <source>
        <dbReference type="ARBA" id="ARBA00023002"/>
    </source>
</evidence>
<keyword evidence="7" id="KW-1185">Reference proteome</keyword>
<dbReference type="Gene3D" id="3.20.20.100">
    <property type="entry name" value="NADP-dependent oxidoreductase domain"/>
    <property type="match status" value="1"/>
</dbReference>
<dbReference type="InterPro" id="IPR023210">
    <property type="entry name" value="NADP_OxRdtase_dom"/>
</dbReference>
<dbReference type="SUPFAM" id="SSF51430">
    <property type="entry name" value="NAD(P)-linked oxidoreductase"/>
    <property type="match status" value="1"/>
</dbReference>
<dbReference type="PRINTS" id="PR00069">
    <property type="entry name" value="ALDKETRDTASE"/>
</dbReference>
<evidence type="ECO:0000313" key="7">
    <source>
        <dbReference type="Proteomes" id="UP001362999"/>
    </source>
</evidence>
<evidence type="ECO:0000256" key="4">
    <source>
        <dbReference type="PIRSR" id="PIRSR000097-1"/>
    </source>
</evidence>
<protein>
    <submittedName>
        <fullName evidence="6">NADP-dependent oxidoreductase domain-containing protein</fullName>
    </submittedName>
</protein>
<dbReference type="Pfam" id="PF00248">
    <property type="entry name" value="Aldo_ket_red"/>
    <property type="match status" value="1"/>
</dbReference>
<evidence type="ECO:0000256" key="1">
    <source>
        <dbReference type="ARBA" id="ARBA00007905"/>
    </source>
</evidence>
<evidence type="ECO:0000256" key="2">
    <source>
        <dbReference type="ARBA" id="ARBA00022857"/>
    </source>
</evidence>
<dbReference type="PANTHER" id="PTHR43827:SF3">
    <property type="entry name" value="NADP-DEPENDENT OXIDOREDUCTASE DOMAIN-CONTAINING PROTEIN"/>
    <property type="match status" value="1"/>
</dbReference>
<evidence type="ECO:0000313" key="6">
    <source>
        <dbReference type="EMBL" id="KAK7018320.1"/>
    </source>
</evidence>
<feature type="active site" description="Proton donor" evidence="4">
    <location>
        <position position="48"/>
    </location>
</feature>
<evidence type="ECO:0000259" key="5">
    <source>
        <dbReference type="Pfam" id="PF00248"/>
    </source>
</evidence>
<organism evidence="6 7">
    <name type="scientific">Favolaschia claudopus</name>
    <dbReference type="NCBI Taxonomy" id="2862362"/>
    <lineage>
        <taxon>Eukaryota</taxon>
        <taxon>Fungi</taxon>
        <taxon>Dikarya</taxon>
        <taxon>Basidiomycota</taxon>
        <taxon>Agaricomycotina</taxon>
        <taxon>Agaricomycetes</taxon>
        <taxon>Agaricomycetidae</taxon>
        <taxon>Agaricales</taxon>
        <taxon>Marasmiineae</taxon>
        <taxon>Mycenaceae</taxon>
        <taxon>Favolaschia</taxon>
    </lineage>
</organism>